<comment type="caution">
    <text evidence="1">The sequence shown here is derived from an EMBL/GenBank/DDBJ whole genome shotgun (WGS) entry which is preliminary data.</text>
</comment>
<evidence type="ECO:0000313" key="2">
    <source>
        <dbReference type="Proteomes" id="UP000659697"/>
    </source>
</evidence>
<sequence length="106" mass="11839">MTSDEFAELWKMEKDSFLKCCVEADDESELASYVRAMNLSPDQKERFDKAIDQLLTDVFYTLLLGLDGSASIGGVQQPYKILDENDSLISECGDLEAAAYEKFHGA</sequence>
<accession>A0ABQ3KWQ8</accession>
<dbReference type="Proteomes" id="UP000659697">
    <property type="component" value="Unassembled WGS sequence"/>
</dbReference>
<gene>
    <name evidence="1" type="ORF">GCM10010919_14580</name>
</gene>
<evidence type="ECO:0000313" key="1">
    <source>
        <dbReference type="EMBL" id="GHG66672.1"/>
    </source>
</evidence>
<dbReference type="RefSeq" id="WP_189431822.1">
    <property type="nucleotide sequence ID" value="NZ_BNAO01000003.1"/>
</dbReference>
<organism evidence="1 2">
    <name type="scientific">Alishewanella longhuensis</name>
    <dbReference type="NCBI Taxonomy" id="1091037"/>
    <lineage>
        <taxon>Bacteria</taxon>
        <taxon>Pseudomonadati</taxon>
        <taxon>Pseudomonadota</taxon>
        <taxon>Gammaproteobacteria</taxon>
        <taxon>Alteromonadales</taxon>
        <taxon>Alteromonadaceae</taxon>
        <taxon>Alishewanella</taxon>
    </lineage>
</organism>
<protein>
    <submittedName>
        <fullName evidence="1">Uncharacterized protein</fullName>
    </submittedName>
</protein>
<name>A0ABQ3KWQ8_9ALTE</name>
<reference evidence="2" key="1">
    <citation type="journal article" date="2019" name="Int. J. Syst. Evol. Microbiol.">
        <title>The Global Catalogue of Microorganisms (GCM) 10K type strain sequencing project: providing services to taxonomists for standard genome sequencing and annotation.</title>
        <authorList>
            <consortium name="The Broad Institute Genomics Platform"/>
            <consortium name="The Broad Institute Genome Sequencing Center for Infectious Disease"/>
            <person name="Wu L."/>
            <person name="Ma J."/>
        </authorList>
    </citation>
    <scope>NUCLEOTIDE SEQUENCE [LARGE SCALE GENOMIC DNA]</scope>
    <source>
        <strain evidence="2">CGMCC 1.7003</strain>
    </source>
</reference>
<keyword evidence="2" id="KW-1185">Reference proteome</keyword>
<proteinExistence type="predicted"/>
<dbReference type="EMBL" id="BNAO01000003">
    <property type="protein sequence ID" value="GHG66672.1"/>
    <property type="molecule type" value="Genomic_DNA"/>
</dbReference>